<keyword evidence="2" id="KW-1185">Reference proteome</keyword>
<name>A0ACC0L192_CHOFU</name>
<accession>A0ACC0L192</accession>
<evidence type="ECO:0000313" key="1">
    <source>
        <dbReference type="EMBL" id="KAI8442345.1"/>
    </source>
</evidence>
<gene>
    <name evidence="1" type="ORF">MSG28_005874</name>
</gene>
<protein>
    <submittedName>
        <fullName evidence="1">Uncharacterized protein</fullName>
    </submittedName>
</protein>
<comment type="caution">
    <text evidence="1">The sequence shown here is derived from an EMBL/GenBank/DDBJ whole genome shotgun (WGS) entry which is preliminary data.</text>
</comment>
<organism evidence="1 2">
    <name type="scientific">Choristoneura fumiferana</name>
    <name type="common">Spruce budworm moth</name>
    <name type="synonym">Archips fumiferana</name>
    <dbReference type="NCBI Taxonomy" id="7141"/>
    <lineage>
        <taxon>Eukaryota</taxon>
        <taxon>Metazoa</taxon>
        <taxon>Ecdysozoa</taxon>
        <taxon>Arthropoda</taxon>
        <taxon>Hexapoda</taxon>
        <taxon>Insecta</taxon>
        <taxon>Pterygota</taxon>
        <taxon>Neoptera</taxon>
        <taxon>Endopterygota</taxon>
        <taxon>Lepidoptera</taxon>
        <taxon>Glossata</taxon>
        <taxon>Ditrysia</taxon>
        <taxon>Tortricoidea</taxon>
        <taxon>Tortricidae</taxon>
        <taxon>Tortricinae</taxon>
        <taxon>Choristoneura</taxon>
    </lineage>
</organism>
<dbReference type="Proteomes" id="UP001064048">
    <property type="component" value="Chromosome 9"/>
</dbReference>
<proteinExistence type="predicted"/>
<sequence>MGERGARRGAGAGAPFYAPPRRKTSAEIISEARAAIYGDMSGASSGAGSGGALRPLRTRRPFTPREPQRTLFGERARRKDPRPPSAFDLKYLSLSETGDDVAATRIAAIADLDDELTQALFAEQHVRKKPMSQSRNFPRAGGEKSSEAWGGFPKLPHLSGKSKPLHRRNTTGQAAADGTKNDLDLAQSISVTRPLGGESGDDFLSSGYGIESNSKSLSPDSGMRRKQFATTKSQSYDATPGYALGNIAVKHLAVQLPNASHADDMDSMTVLELAETLAQRSRDVERTVQLMETLQNILEKTTPANSLRDLVLRSFYMHIDSEDERVLVAIARAMLTMRVTGSHLAAACKLVFKIARNDNNDHFFMDTNLLELLVEGCGRADPLAEGECCVYGAGALRFLALEPRLGARAARAGALHLAALHLKILNTAKAENPRGVSEQSTHALYQLTGALRNLAGGGERDRAFVTSGALAELLAALQHHTDRDVLTNVARCLSVLSAEAACCAWLCAAGAGAGALLRALAACAARAPLAVRLAYTLGNMAAADEQARLDIYDEEGGVDVLLTILESYTQRSDHDPKDPDDDPDIHLVGTDMGGSDGSNEDVLIKTVRVVANLCLAERAGRGLAAEHAERTMQALLACLELAERPAADGEPATGSRARREELATAALATLNNVTFYREPPAPPDALADTIDKLCKATCRWLGGGGGGGAACEAARALGNLSRSPRAAQLIVLEGALDALPAFLHHDEPSVRCAAAGVLVNVCGSGAEAAAAGATAARALSGAAAARDAPAAALLARALWNAHAHAQLAPALTRQAAAALACFIDDESVFAACEAPSGGERRASNPELKHHVKFDLDNNNYPNKALEGFTGRPLFVKAHSVDQELHLETGSEDEDGGCSGEDLGFEEGDMLVDGCDCGPCRRLAAWEELVGVAIPLLEKLRPPRADASVGTD</sequence>
<evidence type="ECO:0000313" key="2">
    <source>
        <dbReference type="Proteomes" id="UP001064048"/>
    </source>
</evidence>
<reference evidence="1 2" key="1">
    <citation type="journal article" date="2022" name="Genome Biol. Evol.">
        <title>The Spruce Budworm Genome: Reconstructing the Evolutionary History of Antifreeze Proteins.</title>
        <authorList>
            <person name="Beliveau C."/>
            <person name="Gagne P."/>
            <person name="Picq S."/>
            <person name="Vernygora O."/>
            <person name="Keeling C.I."/>
            <person name="Pinkney K."/>
            <person name="Doucet D."/>
            <person name="Wen F."/>
            <person name="Johnston J.S."/>
            <person name="Maaroufi H."/>
            <person name="Boyle B."/>
            <person name="Laroche J."/>
            <person name="Dewar K."/>
            <person name="Juretic N."/>
            <person name="Blackburn G."/>
            <person name="Nisole A."/>
            <person name="Brunet B."/>
            <person name="Brandao M."/>
            <person name="Lumley L."/>
            <person name="Duan J."/>
            <person name="Quan G."/>
            <person name="Lucarotti C.J."/>
            <person name="Roe A.D."/>
            <person name="Sperling F.A.H."/>
            <person name="Levesque R.C."/>
            <person name="Cusson M."/>
        </authorList>
    </citation>
    <scope>NUCLEOTIDE SEQUENCE [LARGE SCALE GENOMIC DNA]</scope>
    <source>
        <strain evidence="1">Glfc:IPQL:Cfum</strain>
    </source>
</reference>
<dbReference type="EMBL" id="CM046109">
    <property type="protein sequence ID" value="KAI8442345.1"/>
    <property type="molecule type" value="Genomic_DNA"/>
</dbReference>